<sequence>MKGRARTMRRWSTNRDERLYKYLKPGALAQLRDFKITGEVSENAMLNQPNGLPCFALTVNRPRCLHRKKLVAVPPIFVESEPL</sequence>
<dbReference type="Proteomes" id="UP001415857">
    <property type="component" value="Unassembled WGS sequence"/>
</dbReference>
<proteinExistence type="predicted"/>
<dbReference type="PANTHER" id="PTHR35495">
    <property type="entry name" value="OS06G0679600 PROTEIN"/>
    <property type="match status" value="1"/>
</dbReference>
<dbReference type="AlphaFoldDB" id="A0AAP0N9R0"/>
<reference evidence="1 2" key="1">
    <citation type="journal article" date="2024" name="Plant J.">
        <title>Genome sequences and population genomics reveal climatic adaptation and genomic divergence between two closely related sweetgum species.</title>
        <authorList>
            <person name="Xu W.Q."/>
            <person name="Ren C.Q."/>
            <person name="Zhang X.Y."/>
            <person name="Comes H.P."/>
            <person name="Liu X.H."/>
            <person name="Li Y.G."/>
            <person name="Kettle C.J."/>
            <person name="Jalonen R."/>
            <person name="Gaisberger H."/>
            <person name="Ma Y.Z."/>
            <person name="Qiu Y.X."/>
        </authorList>
    </citation>
    <scope>NUCLEOTIDE SEQUENCE [LARGE SCALE GENOMIC DNA]</scope>
    <source>
        <strain evidence="1">Hangzhou</strain>
    </source>
</reference>
<dbReference type="EMBL" id="JBBPBK010000016">
    <property type="protein sequence ID" value="KAK9267294.1"/>
    <property type="molecule type" value="Genomic_DNA"/>
</dbReference>
<gene>
    <name evidence="1" type="ORF">L1049_009717</name>
</gene>
<keyword evidence="2" id="KW-1185">Reference proteome</keyword>
<dbReference type="PANTHER" id="PTHR35495:SF1">
    <property type="entry name" value="OS06G0679600 PROTEIN"/>
    <property type="match status" value="1"/>
</dbReference>
<accession>A0AAP0N9R0</accession>
<comment type="caution">
    <text evidence="1">The sequence shown here is derived from an EMBL/GenBank/DDBJ whole genome shotgun (WGS) entry which is preliminary data.</text>
</comment>
<evidence type="ECO:0000313" key="2">
    <source>
        <dbReference type="Proteomes" id="UP001415857"/>
    </source>
</evidence>
<protein>
    <submittedName>
        <fullName evidence="1">Uncharacterized protein</fullName>
    </submittedName>
</protein>
<name>A0AAP0N9R0_LIQFO</name>
<organism evidence="1 2">
    <name type="scientific">Liquidambar formosana</name>
    <name type="common">Formosan gum</name>
    <dbReference type="NCBI Taxonomy" id="63359"/>
    <lineage>
        <taxon>Eukaryota</taxon>
        <taxon>Viridiplantae</taxon>
        <taxon>Streptophyta</taxon>
        <taxon>Embryophyta</taxon>
        <taxon>Tracheophyta</taxon>
        <taxon>Spermatophyta</taxon>
        <taxon>Magnoliopsida</taxon>
        <taxon>eudicotyledons</taxon>
        <taxon>Gunneridae</taxon>
        <taxon>Pentapetalae</taxon>
        <taxon>Saxifragales</taxon>
        <taxon>Altingiaceae</taxon>
        <taxon>Liquidambar</taxon>
    </lineage>
</organism>
<evidence type="ECO:0000313" key="1">
    <source>
        <dbReference type="EMBL" id="KAK9267294.1"/>
    </source>
</evidence>